<dbReference type="Proteomes" id="UP000001407">
    <property type="component" value="Chromosome"/>
</dbReference>
<evidence type="ECO:0000313" key="1">
    <source>
        <dbReference type="EMBL" id="CBG37336.1"/>
    </source>
</evidence>
<protein>
    <submittedName>
        <fullName evidence="1">Uncharacterized protein</fullName>
    </submittedName>
</protein>
<dbReference type="AlphaFoldDB" id="D3GU27"/>
<accession>D3GU27</accession>
<sequence length="87" mass="10307">MQFMVIHVGCSDCCIQCYRKEINQQMVPQIVLIFTRRIEHHHLPPFPHQTAGPENDLLFMLRGNSRKSYWVIHRKKHILLTGVITQK</sequence>
<proteinExistence type="predicted"/>
<dbReference type="EMBL" id="FN554766">
    <property type="protein sequence ID" value="CBG37336.1"/>
    <property type="molecule type" value="Genomic_DNA"/>
</dbReference>
<dbReference type="HOGENOM" id="CLU_2478400_0_0_6"/>
<organism evidence="1 2">
    <name type="scientific">Escherichia coli O44:H18 (strain 042 / EAEC)</name>
    <dbReference type="NCBI Taxonomy" id="216592"/>
    <lineage>
        <taxon>Bacteria</taxon>
        <taxon>Pseudomonadati</taxon>
        <taxon>Pseudomonadota</taxon>
        <taxon>Gammaproteobacteria</taxon>
        <taxon>Enterobacterales</taxon>
        <taxon>Enterobacteriaceae</taxon>
        <taxon>Escherichia</taxon>
    </lineage>
</organism>
<name>D3GU27_ECO44</name>
<dbReference type="KEGG" id="elo:EC042_4513A"/>
<gene>
    <name evidence="1" type="ordered locus">EC042_4513A</name>
</gene>
<evidence type="ECO:0000313" key="2">
    <source>
        <dbReference type="Proteomes" id="UP000001407"/>
    </source>
</evidence>
<reference evidence="1 2" key="1">
    <citation type="journal article" date="2010" name="PLoS ONE">
        <title>Complete genome sequence and comparative metabolic profiling of the prototypical enteroaggregative Escherichia coli strain 042.</title>
        <authorList>
            <person name="Chaudhuri R.R."/>
            <person name="Sebaihia M."/>
            <person name="Hobman J.L."/>
            <person name="Webber M.A."/>
            <person name="Leyton D.L."/>
            <person name="Goldberg M.D."/>
            <person name="Cunningham A.F."/>
            <person name="Scott-Tucker A."/>
            <person name="Ferguson P.R."/>
            <person name="Thomas C.M."/>
            <person name="Frankel G."/>
            <person name="Tang C.M."/>
            <person name="Dudley E.G."/>
            <person name="Roberts I.S."/>
            <person name="Rasko D.A."/>
            <person name="Pallen M.J."/>
            <person name="Parkhill J."/>
            <person name="Nataro J.P."/>
            <person name="Thomson N.R."/>
            <person name="Henderson I.R."/>
        </authorList>
    </citation>
    <scope>NUCLEOTIDE SEQUENCE [LARGE SCALE GENOMIC DNA]</scope>
    <source>
        <strain evidence="2">042 / EAEC</strain>
    </source>
</reference>